<evidence type="ECO:0000256" key="4">
    <source>
        <dbReference type="ARBA" id="ARBA00023136"/>
    </source>
</evidence>
<dbReference type="OrthoDB" id="5694214at2"/>
<sequence>MKTFNKYGLTSLFTLGLFSLLVIACSDELLDQQNNNGTSLSNFGTSADQVESAVNAAFHPLTTAFFWGRVLHVGALQRSDEFNVFPFGSNTAMAGLRANPGDRWALEPWQQLYKSIGRCNTIILNVNEEGIPDEATRNGLLGQAYFLRAFDYWYLLTLYGNIPLITQEPDLDNLLVEQADPELVWQQIIDDLTMAEQMLPDSWGGDNLGRPTSGAAIALKGKSHLFRKEWELAEIEFKKVVNSGIYNLLPSNRYGENFGFTNENNEESIFELQFQGVASFAWGQDIPGTGTQANFLIDYASPEVSPDRGHLINPWLRDLFENNGDVIRRNETLVYDYPGATGYGGVDYLTDFANDIATAANEGLEPIFSKKYAGLDLGTREEVIAVQLGHTMENNWRIIRYSDVLLMLAEALNENSKTGEAEMYINMVRERAQITLLNALSQEDMRNAIIDERAMELAGEGHRFLDLVRWELADDFLGSNSLHGTPHPKSLVGGSFQSGRDELIWIPLGEIATNPNLRPNPGY</sequence>
<reference evidence="10" key="1">
    <citation type="submission" date="2016-11" db="EMBL/GenBank/DDBJ databases">
        <authorList>
            <person name="Varghese N."/>
            <person name="Submissions S."/>
        </authorList>
    </citation>
    <scope>NUCLEOTIDE SEQUENCE [LARGE SCALE GENOMIC DNA]</scope>
    <source>
        <strain evidence="10">DSM 22623</strain>
    </source>
</reference>
<evidence type="ECO:0000313" key="10">
    <source>
        <dbReference type="Proteomes" id="UP000184432"/>
    </source>
</evidence>
<evidence type="ECO:0000256" key="5">
    <source>
        <dbReference type="ARBA" id="ARBA00023237"/>
    </source>
</evidence>
<feature type="chain" id="PRO_5013155629" evidence="6">
    <location>
        <begin position="25"/>
        <end position="523"/>
    </location>
</feature>
<keyword evidence="5" id="KW-0998">Cell outer membrane</keyword>
<dbReference type="GO" id="GO:0009279">
    <property type="term" value="C:cell outer membrane"/>
    <property type="evidence" value="ECO:0007669"/>
    <property type="project" value="UniProtKB-SubCell"/>
</dbReference>
<dbReference type="SUPFAM" id="SSF48452">
    <property type="entry name" value="TPR-like"/>
    <property type="match status" value="1"/>
</dbReference>
<feature type="signal peptide" evidence="6">
    <location>
        <begin position="1"/>
        <end position="24"/>
    </location>
</feature>
<organism evidence="9 10">
    <name type="scientific">Aquimarina spongiae</name>
    <dbReference type="NCBI Taxonomy" id="570521"/>
    <lineage>
        <taxon>Bacteria</taxon>
        <taxon>Pseudomonadati</taxon>
        <taxon>Bacteroidota</taxon>
        <taxon>Flavobacteriia</taxon>
        <taxon>Flavobacteriales</taxon>
        <taxon>Flavobacteriaceae</taxon>
        <taxon>Aquimarina</taxon>
    </lineage>
</organism>
<dbReference type="Pfam" id="PF14322">
    <property type="entry name" value="SusD-like_3"/>
    <property type="match status" value="1"/>
</dbReference>
<dbReference type="STRING" id="570521.SAMN04488508_108255"/>
<keyword evidence="10" id="KW-1185">Reference proteome</keyword>
<dbReference type="InterPro" id="IPR012944">
    <property type="entry name" value="SusD_RagB_dom"/>
</dbReference>
<gene>
    <name evidence="9" type="ORF">SAMN04488508_108255</name>
</gene>
<feature type="domain" description="RagB/SusD" evidence="7">
    <location>
        <begin position="392"/>
        <end position="523"/>
    </location>
</feature>
<dbReference type="EMBL" id="FQYP01000008">
    <property type="protein sequence ID" value="SHJ41822.1"/>
    <property type="molecule type" value="Genomic_DNA"/>
</dbReference>
<comment type="subcellular location">
    <subcellularLocation>
        <location evidence="1">Cell outer membrane</location>
    </subcellularLocation>
</comment>
<dbReference type="InterPro" id="IPR033985">
    <property type="entry name" value="SusD-like_N"/>
</dbReference>
<evidence type="ECO:0000256" key="2">
    <source>
        <dbReference type="ARBA" id="ARBA00006275"/>
    </source>
</evidence>
<feature type="domain" description="SusD-like N-terminal" evidence="8">
    <location>
        <begin position="106"/>
        <end position="219"/>
    </location>
</feature>
<protein>
    <submittedName>
        <fullName evidence="9">RagB/SusD domain-containing protein</fullName>
    </submittedName>
</protein>
<dbReference type="RefSeq" id="WP_073319471.1">
    <property type="nucleotide sequence ID" value="NZ_FQYP01000008.1"/>
</dbReference>
<dbReference type="PROSITE" id="PS51257">
    <property type="entry name" value="PROKAR_LIPOPROTEIN"/>
    <property type="match status" value="1"/>
</dbReference>
<dbReference type="AlphaFoldDB" id="A0A1M6J594"/>
<accession>A0A1M6J594</accession>
<dbReference type="CDD" id="cd08977">
    <property type="entry name" value="SusD"/>
    <property type="match status" value="1"/>
</dbReference>
<dbReference type="InterPro" id="IPR011990">
    <property type="entry name" value="TPR-like_helical_dom_sf"/>
</dbReference>
<name>A0A1M6J594_9FLAO</name>
<dbReference type="Pfam" id="PF07980">
    <property type="entry name" value="SusD_RagB"/>
    <property type="match status" value="1"/>
</dbReference>
<keyword evidence="3 6" id="KW-0732">Signal</keyword>
<dbReference type="Proteomes" id="UP000184432">
    <property type="component" value="Unassembled WGS sequence"/>
</dbReference>
<proteinExistence type="inferred from homology"/>
<evidence type="ECO:0000259" key="8">
    <source>
        <dbReference type="Pfam" id="PF14322"/>
    </source>
</evidence>
<comment type="similarity">
    <text evidence="2">Belongs to the SusD family.</text>
</comment>
<evidence type="ECO:0000256" key="1">
    <source>
        <dbReference type="ARBA" id="ARBA00004442"/>
    </source>
</evidence>
<dbReference type="Gene3D" id="1.25.40.390">
    <property type="match status" value="1"/>
</dbReference>
<keyword evidence="4" id="KW-0472">Membrane</keyword>
<evidence type="ECO:0000313" key="9">
    <source>
        <dbReference type="EMBL" id="SHJ41822.1"/>
    </source>
</evidence>
<evidence type="ECO:0000259" key="7">
    <source>
        <dbReference type="Pfam" id="PF07980"/>
    </source>
</evidence>
<evidence type="ECO:0000256" key="3">
    <source>
        <dbReference type="ARBA" id="ARBA00022729"/>
    </source>
</evidence>
<evidence type="ECO:0000256" key="6">
    <source>
        <dbReference type="SAM" id="SignalP"/>
    </source>
</evidence>